<keyword evidence="1" id="KW-0732">Signal</keyword>
<comment type="caution">
    <text evidence="2">The sequence shown here is derived from an EMBL/GenBank/DDBJ whole genome shotgun (WGS) entry which is preliminary data.</text>
</comment>
<dbReference type="Proteomes" id="UP000276133">
    <property type="component" value="Unassembled WGS sequence"/>
</dbReference>
<evidence type="ECO:0000313" key="3">
    <source>
        <dbReference type="Proteomes" id="UP000276133"/>
    </source>
</evidence>
<feature type="signal peptide" evidence="1">
    <location>
        <begin position="1"/>
        <end position="15"/>
    </location>
</feature>
<organism evidence="2 3">
    <name type="scientific">Brachionus plicatilis</name>
    <name type="common">Marine rotifer</name>
    <name type="synonym">Brachionus muelleri</name>
    <dbReference type="NCBI Taxonomy" id="10195"/>
    <lineage>
        <taxon>Eukaryota</taxon>
        <taxon>Metazoa</taxon>
        <taxon>Spiralia</taxon>
        <taxon>Gnathifera</taxon>
        <taxon>Rotifera</taxon>
        <taxon>Eurotatoria</taxon>
        <taxon>Monogononta</taxon>
        <taxon>Pseudotrocha</taxon>
        <taxon>Ploima</taxon>
        <taxon>Brachionidae</taxon>
        <taxon>Brachionus</taxon>
    </lineage>
</organism>
<dbReference type="EMBL" id="REGN01013771">
    <property type="protein sequence ID" value="RMZ93486.1"/>
    <property type="molecule type" value="Genomic_DNA"/>
</dbReference>
<evidence type="ECO:0000256" key="1">
    <source>
        <dbReference type="SAM" id="SignalP"/>
    </source>
</evidence>
<reference evidence="2 3" key="1">
    <citation type="journal article" date="2018" name="Sci. Rep.">
        <title>Genomic signatures of local adaptation to the degree of environmental predictability in rotifers.</title>
        <authorList>
            <person name="Franch-Gras L."/>
            <person name="Hahn C."/>
            <person name="Garcia-Roger E.M."/>
            <person name="Carmona M.J."/>
            <person name="Serra M."/>
            <person name="Gomez A."/>
        </authorList>
    </citation>
    <scope>NUCLEOTIDE SEQUENCE [LARGE SCALE GENOMIC DNA]</scope>
    <source>
        <strain evidence="2">HYR1</strain>
    </source>
</reference>
<name>A0A3M7P332_BRAPC</name>
<gene>
    <name evidence="2" type="ORF">BpHYR1_053380</name>
</gene>
<evidence type="ECO:0000313" key="2">
    <source>
        <dbReference type="EMBL" id="RMZ93486.1"/>
    </source>
</evidence>
<dbReference type="AlphaFoldDB" id="A0A3M7P332"/>
<keyword evidence="3" id="KW-1185">Reference proteome</keyword>
<protein>
    <submittedName>
        <fullName evidence="2">Uncharacterized protein</fullName>
    </submittedName>
</protein>
<feature type="chain" id="PRO_5017923924" evidence="1">
    <location>
        <begin position="16"/>
        <end position="144"/>
    </location>
</feature>
<accession>A0A3M7P332</accession>
<sequence length="144" mass="16903">MIMIILSYFLTPGFSCFYPQNISSLSITKFVSTVNHYLGVYSISKRLYLFDDLSPLSYKMMFYHCVSYWSFKYDGDSLHGFNKSQKSLKKCNFLKILCSIQFASLKIKINILLQNFKLKHILIRQYKTFLKSGFINPIVLNFLV</sequence>
<proteinExistence type="predicted"/>